<protein>
    <submittedName>
        <fullName evidence="2">Uncharacterized protein</fullName>
    </submittedName>
</protein>
<reference evidence="2 3" key="1">
    <citation type="submission" date="2014-11" db="EMBL/GenBank/DDBJ databases">
        <title>Genome sequence of Flavihumibacter solisilvae 3-3.</title>
        <authorList>
            <person name="Zhou G."/>
            <person name="Li M."/>
            <person name="Wang G."/>
        </authorList>
    </citation>
    <scope>NUCLEOTIDE SEQUENCE [LARGE SCALE GENOMIC DNA]</scope>
    <source>
        <strain evidence="2 3">3-3</strain>
    </source>
</reference>
<accession>A0A0C1LG90</accession>
<proteinExistence type="predicted"/>
<gene>
    <name evidence="2" type="ORF">OI18_12185</name>
</gene>
<dbReference type="Proteomes" id="UP000031408">
    <property type="component" value="Unassembled WGS sequence"/>
</dbReference>
<evidence type="ECO:0000313" key="3">
    <source>
        <dbReference type="Proteomes" id="UP000031408"/>
    </source>
</evidence>
<keyword evidence="1" id="KW-0812">Transmembrane</keyword>
<organism evidence="2 3">
    <name type="scientific">Flavihumibacter solisilvae</name>
    <dbReference type="NCBI Taxonomy" id="1349421"/>
    <lineage>
        <taxon>Bacteria</taxon>
        <taxon>Pseudomonadati</taxon>
        <taxon>Bacteroidota</taxon>
        <taxon>Chitinophagia</taxon>
        <taxon>Chitinophagales</taxon>
        <taxon>Chitinophagaceae</taxon>
        <taxon>Flavihumibacter</taxon>
    </lineage>
</organism>
<evidence type="ECO:0000256" key="1">
    <source>
        <dbReference type="SAM" id="Phobius"/>
    </source>
</evidence>
<sequence>MYLGWSIIHAAFFIFWLVLFFLGARLVRKQYGTWLYAVMIAGIVGLFVGGGGQYRRDSAQKSSASEQVFLEDFSVFSLLLNTYFDRDSANAIQPVHQDVIMNGLISGFIWQTQRIDLKPAANDGNRFTYNVSGSLKWKLLGLTVFTEAKTYRGFITAPYR</sequence>
<feature type="transmembrane region" description="Helical" evidence="1">
    <location>
        <begin position="34"/>
        <end position="54"/>
    </location>
</feature>
<keyword evidence="1" id="KW-0472">Membrane</keyword>
<comment type="caution">
    <text evidence="2">The sequence shown here is derived from an EMBL/GenBank/DDBJ whole genome shotgun (WGS) entry which is preliminary data.</text>
</comment>
<dbReference type="EMBL" id="JSVC01000013">
    <property type="protein sequence ID" value="KIC94373.1"/>
    <property type="molecule type" value="Genomic_DNA"/>
</dbReference>
<keyword evidence="1" id="KW-1133">Transmembrane helix</keyword>
<evidence type="ECO:0000313" key="2">
    <source>
        <dbReference type="EMBL" id="KIC94373.1"/>
    </source>
</evidence>
<feature type="transmembrane region" description="Helical" evidence="1">
    <location>
        <begin position="6"/>
        <end position="27"/>
    </location>
</feature>
<dbReference type="STRING" id="1349421.OI18_12185"/>
<name>A0A0C1LG90_9BACT</name>
<keyword evidence="3" id="KW-1185">Reference proteome</keyword>
<dbReference type="AlphaFoldDB" id="A0A0C1LG90"/>